<reference evidence="1" key="1">
    <citation type="submission" date="2022-07" db="EMBL/GenBank/DDBJ databases">
        <authorList>
            <person name="Trinca V."/>
            <person name="Uliana J.V.C."/>
            <person name="Torres T.T."/>
            <person name="Ward R.J."/>
            <person name="Monesi N."/>
        </authorList>
    </citation>
    <scope>NUCLEOTIDE SEQUENCE</scope>
    <source>
        <strain evidence="1">HSMRA1968</strain>
        <tissue evidence="1">Whole embryos</tissue>
    </source>
</reference>
<keyword evidence="2" id="KW-1185">Reference proteome</keyword>
<dbReference type="Proteomes" id="UP001151699">
    <property type="component" value="Unassembled WGS sequence"/>
</dbReference>
<gene>
    <name evidence="1" type="ORF">Bhyg_16119</name>
</gene>
<evidence type="ECO:0000313" key="2">
    <source>
        <dbReference type="Proteomes" id="UP001151699"/>
    </source>
</evidence>
<proteinExistence type="predicted"/>
<name>A0A9Q0MIZ9_9DIPT</name>
<comment type="caution">
    <text evidence="1">The sequence shown here is derived from an EMBL/GenBank/DDBJ whole genome shotgun (WGS) entry which is preliminary data.</text>
</comment>
<accession>A0A9Q0MIZ9</accession>
<organism evidence="1 2">
    <name type="scientific">Pseudolycoriella hygida</name>
    <dbReference type="NCBI Taxonomy" id="35572"/>
    <lineage>
        <taxon>Eukaryota</taxon>
        <taxon>Metazoa</taxon>
        <taxon>Ecdysozoa</taxon>
        <taxon>Arthropoda</taxon>
        <taxon>Hexapoda</taxon>
        <taxon>Insecta</taxon>
        <taxon>Pterygota</taxon>
        <taxon>Neoptera</taxon>
        <taxon>Endopterygota</taxon>
        <taxon>Diptera</taxon>
        <taxon>Nematocera</taxon>
        <taxon>Sciaroidea</taxon>
        <taxon>Sciaridae</taxon>
        <taxon>Pseudolycoriella</taxon>
    </lineage>
</organism>
<evidence type="ECO:0000313" key="1">
    <source>
        <dbReference type="EMBL" id="KAJ6628256.1"/>
    </source>
</evidence>
<dbReference type="AlphaFoldDB" id="A0A9Q0MIZ9"/>
<sequence length="85" mass="9357">MLGLGGSGDGLTLHGALYRNTPSDIVTTPFLSIMAFRSIYIYLDIDGHNPLKQLKNVSSRPERPDNFQVTALKNVTRKGINLNNV</sequence>
<protein>
    <submittedName>
        <fullName evidence="1">Uncharacterized protein</fullName>
    </submittedName>
</protein>
<dbReference type="EMBL" id="WJQU01003022">
    <property type="protein sequence ID" value="KAJ6628256.1"/>
    <property type="molecule type" value="Genomic_DNA"/>
</dbReference>